<dbReference type="PANTHER" id="PTHR34856:SF2">
    <property type="entry name" value="PROTEIN NRFD"/>
    <property type="match status" value="1"/>
</dbReference>
<dbReference type="Pfam" id="PF03916">
    <property type="entry name" value="NrfD"/>
    <property type="match status" value="1"/>
</dbReference>
<dbReference type="HOGENOM" id="CLU_045348_0_0_11"/>
<dbReference type="InterPro" id="IPR052049">
    <property type="entry name" value="Electron_transfer_protein"/>
</dbReference>
<feature type="transmembrane region" description="Helical" evidence="8">
    <location>
        <begin position="139"/>
        <end position="159"/>
    </location>
</feature>
<name>M1NRE2_9CORY</name>
<dbReference type="Proteomes" id="UP000011723">
    <property type="component" value="Chromosome"/>
</dbReference>
<feature type="region of interest" description="Disordered" evidence="7">
    <location>
        <begin position="1"/>
        <end position="42"/>
    </location>
</feature>
<evidence type="ECO:0000313" key="10">
    <source>
        <dbReference type="Proteomes" id="UP000011723"/>
    </source>
</evidence>
<dbReference type="Gene3D" id="1.20.1630.10">
    <property type="entry name" value="Formate dehydrogenase/DMSO reductase domain"/>
    <property type="match status" value="1"/>
</dbReference>
<feature type="compositionally biased region" description="Basic residues" evidence="7">
    <location>
        <begin position="15"/>
        <end position="28"/>
    </location>
</feature>
<evidence type="ECO:0000256" key="3">
    <source>
        <dbReference type="ARBA" id="ARBA00022475"/>
    </source>
</evidence>
<protein>
    <submittedName>
        <fullName evidence="9">Polysulfide reductase NrfD</fullName>
    </submittedName>
</protein>
<dbReference type="RefSeq" id="WP_015400491.1">
    <property type="nucleotide sequence ID" value="NC_020302.1"/>
</dbReference>
<evidence type="ECO:0000256" key="8">
    <source>
        <dbReference type="SAM" id="Phobius"/>
    </source>
</evidence>
<feature type="transmembrane region" description="Helical" evidence="8">
    <location>
        <begin position="67"/>
        <end position="89"/>
    </location>
</feature>
<dbReference type="STRING" id="1121362.A605_05330"/>
<keyword evidence="4 8" id="KW-0812">Transmembrane</keyword>
<keyword evidence="5 8" id="KW-1133">Transmembrane helix</keyword>
<dbReference type="OrthoDB" id="112837at2"/>
<dbReference type="AlphaFoldDB" id="M1NRE2"/>
<sequence>MTTSRFDSLRPPEKSRKRRDGGKKKKRNAWLGSGGDGSRPMPMVPEAEFSSYYGRQVVKAPPWENPIAIYLFLGGVAGGSALLSVGGQLTGRTKLRRNGRLAALGGAALGSLALVADLGRPERFLNMLRTFKLSSPMSVGSWILVSFATPAGVAAVAELDDMTGRKVPLPKFARNILHKLSGPAGLASGALGAPLAVYTSVLLSDTAVPTWNAAKDHLPFVFVSSASLASGGLAMITTPVEEAGPARALAVAGAVGDVVATRTMDAQMDPVANEPMHQGRPGKFLRLSEKLVIGGGLGALLGGRNRIVAAASGAALLAGSALTRFGVLHAGLNSAKDPRYTVEPQKRRLAERQAQGKVADSITTVR</sequence>
<dbReference type="KEGG" id="chn:A605_05330"/>
<dbReference type="EMBL" id="CP003697">
    <property type="protein sequence ID" value="AGF72072.1"/>
    <property type="molecule type" value="Genomic_DNA"/>
</dbReference>
<dbReference type="GO" id="GO:0005886">
    <property type="term" value="C:plasma membrane"/>
    <property type="evidence" value="ECO:0007669"/>
    <property type="project" value="UniProtKB-SubCell"/>
</dbReference>
<dbReference type="PATRIC" id="fig|1121362.3.peg.1072"/>
<evidence type="ECO:0000256" key="5">
    <source>
        <dbReference type="ARBA" id="ARBA00022989"/>
    </source>
</evidence>
<keyword evidence="10" id="KW-1185">Reference proteome</keyword>
<evidence type="ECO:0000256" key="1">
    <source>
        <dbReference type="ARBA" id="ARBA00004651"/>
    </source>
</evidence>
<proteinExistence type="inferred from homology"/>
<dbReference type="eggNOG" id="COG3301">
    <property type="taxonomic scope" value="Bacteria"/>
</dbReference>
<evidence type="ECO:0000313" key="9">
    <source>
        <dbReference type="EMBL" id="AGF72072.1"/>
    </source>
</evidence>
<evidence type="ECO:0000256" key="4">
    <source>
        <dbReference type="ARBA" id="ARBA00022692"/>
    </source>
</evidence>
<comment type="subcellular location">
    <subcellularLocation>
        <location evidence="1">Cell membrane</location>
        <topology evidence="1">Multi-pass membrane protein</topology>
    </subcellularLocation>
</comment>
<comment type="similarity">
    <text evidence="2">Belongs to the NrfD family.</text>
</comment>
<dbReference type="InterPro" id="IPR005614">
    <property type="entry name" value="NrfD-like"/>
</dbReference>
<dbReference type="PANTHER" id="PTHR34856">
    <property type="entry name" value="PROTEIN NRFD"/>
    <property type="match status" value="1"/>
</dbReference>
<keyword evidence="6 8" id="KW-0472">Membrane</keyword>
<feature type="transmembrane region" description="Helical" evidence="8">
    <location>
        <begin position="101"/>
        <end position="119"/>
    </location>
</feature>
<evidence type="ECO:0000256" key="2">
    <source>
        <dbReference type="ARBA" id="ARBA00008929"/>
    </source>
</evidence>
<feature type="region of interest" description="Disordered" evidence="7">
    <location>
        <begin position="346"/>
        <end position="366"/>
    </location>
</feature>
<accession>M1NRE2</accession>
<organism evidence="9 10">
    <name type="scientific">Corynebacterium halotolerans YIM 70093 = DSM 44683</name>
    <dbReference type="NCBI Taxonomy" id="1121362"/>
    <lineage>
        <taxon>Bacteria</taxon>
        <taxon>Bacillati</taxon>
        <taxon>Actinomycetota</taxon>
        <taxon>Actinomycetes</taxon>
        <taxon>Mycobacteriales</taxon>
        <taxon>Corynebacteriaceae</taxon>
        <taxon>Corynebacterium</taxon>
    </lineage>
</organism>
<keyword evidence="3" id="KW-1003">Cell membrane</keyword>
<reference evidence="9 10" key="1">
    <citation type="journal article" date="2012" name="Stand. Genomic Sci.">
        <title>Genome sequence of the halotolerant bacterium Corynebacterium halotolerans type strain YIM 70093(T) (= DSM 44683(T)).</title>
        <authorList>
            <person name="Ruckert C."/>
            <person name="Albersmeier A."/>
            <person name="Al-Dilaimi A."/>
            <person name="Niehaus K."/>
            <person name="Szczepanowski R."/>
            <person name="Kalinowski J."/>
        </authorList>
    </citation>
    <scope>NUCLEOTIDE SEQUENCE [LARGE SCALE GENOMIC DNA]</scope>
    <source>
        <strain evidence="9">YIM 70093</strain>
    </source>
</reference>
<evidence type="ECO:0000256" key="6">
    <source>
        <dbReference type="ARBA" id="ARBA00023136"/>
    </source>
</evidence>
<evidence type="ECO:0000256" key="7">
    <source>
        <dbReference type="SAM" id="MobiDB-lite"/>
    </source>
</evidence>
<gene>
    <name evidence="9" type="ORF">A605_05330</name>
</gene>